<dbReference type="EMBL" id="HE573023">
    <property type="protein sequence ID" value="CCC48674.1"/>
    <property type="molecule type" value="Genomic_DNA"/>
</dbReference>
<protein>
    <submittedName>
        <fullName evidence="2">Uncharacterized protein</fullName>
    </submittedName>
</protein>
<sequence>MIYCASGYVICSVNCARAHAHSSSVFFFFSLHTIGPAWHLVVSWHHFLCRHDQAQDMVPVSTQRTTALHCSRRLRRLHDTAALLLADDQLLLAEGVITAYCGLASRSALMKLEDAYRGESGAVNTPLQALHDKIKRLMKLPVPNEVAGVRPISHAGGVPLKDALQLLSEIDVAIAHCEGEITAAEQVHLATPTSALYPPYPARRDSPPLSNGGRGGFSETLPVDKKWNDSSCVRHDLYKKSTSPSPSTNLDDAWDRGSCRTERVYGTRLGSVCWAGVDCGCGECVNVAREICAKSRRDKQLLWHMRCIVEEVVRRYTILVEERVYLITLLVASREELAVRCSTVSECSSATRHAKLVREENTHLATNAVESLKRPQEIKTESTYIDCLVGAGEGEAVVKTKAPKALTSGRMYVQLLRLAQAHLCDAEAAQRASILREAQISAKFLYINLQLALAHTNNWSRTDIGKRLEQELAQIVHEIACSSARAERSLTVCTPFQHEECKVPSTGRPFPSMRSGTPFTAHCLLSQSPSPAATQRGTQHSQPHLCSPSRDDVPVRLFAFCTPSTIGVSDVTPLAGSSPEKVSSTHFFSASCGVLPYDSPPFSERMTSATSYPTVSLPTPTPKRGPLSQQRRGQDVGDWNVKDVTLHICMQLEDVKRKHIAMRENHARKKLIPLFWATTPSGE</sequence>
<feature type="region of interest" description="Disordered" evidence="1">
    <location>
        <begin position="198"/>
        <end position="217"/>
    </location>
</feature>
<organism evidence="2">
    <name type="scientific">Trypanosoma vivax (strain Y486)</name>
    <dbReference type="NCBI Taxonomy" id="1055687"/>
    <lineage>
        <taxon>Eukaryota</taxon>
        <taxon>Discoba</taxon>
        <taxon>Euglenozoa</taxon>
        <taxon>Kinetoplastea</taxon>
        <taxon>Metakinetoplastina</taxon>
        <taxon>Trypanosomatida</taxon>
        <taxon>Trypanosomatidae</taxon>
        <taxon>Trypanosoma</taxon>
        <taxon>Duttonella</taxon>
    </lineage>
</organism>
<proteinExistence type="predicted"/>
<dbReference type="AlphaFoldDB" id="G0TXI4"/>
<feature type="region of interest" description="Disordered" evidence="1">
    <location>
        <begin position="528"/>
        <end position="548"/>
    </location>
</feature>
<name>G0TXI4_TRYVY</name>
<feature type="region of interest" description="Disordered" evidence="1">
    <location>
        <begin position="611"/>
        <end position="636"/>
    </location>
</feature>
<reference evidence="2" key="1">
    <citation type="journal article" date="2012" name="Proc. Natl. Acad. Sci. U.S.A.">
        <title>Antigenic diversity is generated by distinct evolutionary mechanisms in African trypanosome species.</title>
        <authorList>
            <person name="Jackson A.P."/>
            <person name="Berry A."/>
            <person name="Aslett M."/>
            <person name="Allison H.C."/>
            <person name="Burton P."/>
            <person name="Vavrova-Anderson J."/>
            <person name="Brown R."/>
            <person name="Browne H."/>
            <person name="Corton N."/>
            <person name="Hauser H."/>
            <person name="Gamble J."/>
            <person name="Gilderthorp R."/>
            <person name="Marcello L."/>
            <person name="McQuillan J."/>
            <person name="Otto T.D."/>
            <person name="Quail M.A."/>
            <person name="Sanders M.J."/>
            <person name="van Tonder A."/>
            <person name="Ginger M.L."/>
            <person name="Field M.C."/>
            <person name="Barry J.D."/>
            <person name="Hertz-Fowler C."/>
            <person name="Berriman M."/>
        </authorList>
    </citation>
    <scope>NUCLEOTIDE SEQUENCE</scope>
    <source>
        <strain evidence="2">Y486</strain>
    </source>
</reference>
<dbReference type="VEuPathDB" id="TriTrypDB:TvY486_0700180"/>
<feature type="compositionally biased region" description="Polar residues" evidence="1">
    <location>
        <begin position="528"/>
        <end position="544"/>
    </location>
</feature>
<evidence type="ECO:0000313" key="2">
    <source>
        <dbReference type="EMBL" id="CCC48674.1"/>
    </source>
</evidence>
<gene>
    <name evidence="2" type="ORF">TVY486_0700180</name>
</gene>
<accession>G0TXI4</accession>
<evidence type="ECO:0000256" key="1">
    <source>
        <dbReference type="SAM" id="MobiDB-lite"/>
    </source>
</evidence>